<comment type="subcellular location">
    <subcellularLocation>
        <location evidence="1">Cell outer membrane</location>
    </subcellularLocation>
</comment>
<keyword evidence="5" id="KW-0472">Membrane</keyword>
<evidence type="ECO:0000256" key="4">
    <source>
        <dbReference type="ARBA" id="ARBA00022692"/>
    </source>
</evidence>
<dbReference type="InterPro" id="IPR051906">
    <property type="entry name" value="TolC-like"/>
</dbReference>
<dbReference type="GO" id="GO:0009279">
    <property type="term" value="C:cell outer membrane"/>
    <property type="evidence" value="ECO:0007669"/>
    <property type="project" value="UniProtKB-SubCell"/>
</dbReference>
<keyword evidence="4" id="KW-0812">Transmembrane</keyword>
<dbReference type="EMBL" id="LAZR01031053">
    <property type="protein sequence ID" value="KKL54852.1"/>
    <property type="molecule type" value="Genomic_DNA"/>
</dbReference>
<protein>
    <recommendedName>
        <fullName evidence="8">Outer membrane efflux protein</fullName>
    </recommendedName>
</protein>
<dbReference type="InterPro" id="IPR003423">
    <property type="entry name" value="OMP_efflux"/>
</dbReference>
<name>A0A0F9FUP4_9ZZZZ</name>
<dbReference type="PANTHER" id="PTHR30026:SF20">
    <property type="entry name" value="OUTER MEMBRANE PROTEIN TOLC"/>
    <property type="match status" value="1"/>
</dbReference>
<evidence type="ECO:0000256" key="2">
    <source>
        <dbReference type="ARBA" id="ARBA00022448"/>
    </source>
</evidence>
<dbReference type="Pfam" id="PF02321">
    <property type="entry name" value="OEP"/>
    <property type="match status" value="1"/>
</dbReference>
<dbReference type="SUPFAM" id="SSF56954">
    <property type="entry name" value="Outer membrane efflux proteins (OEP)"/>
    <property type="match status" value="1"/>
</dbReference>
<feature type="non-terminal residue" evidence="7">
    <location>
        <position position="209"/>
    </location>
</feature>
<dbReference type="PANTHER" id="PTHR30026">
    <property type="entry name" value="OUTER MEMBRANE PROTEIN TOLC"/>
    <property type="match status" value="1"/>
</dbReference>
<sequence>MRKVFPVISIAFAITLLALPSAWAITLDEAIKTALDDGDDVQIAEQKAEAIRAGGRQKTALAGPRLELGASYTEMGTSAEPNPFLTTPEKEYAYTAEASQLVWAGGRLIKSFQLRRSDDSLAGVTLLAGRRDVRREVTGAYYDVLFRDAVLDLARDRVAQREQELMDAEDLELAGMVTMLDVRQASMNLNLVREELEEVRVVRARAVID</sequence>
<dbReference type="GO" id="GO:0015288">
    <property type="term" value="F:porin activity"/>
    <property type="evidence" value="ECO:0007669"/>
    <property type="project" value="TreeGrafter"/>
</dbReference>
<organism evidence="7">
    <name type="scientific">marine sediment metagenome</name>
    <dbReference type="NCBI Taxonomy" id="412755"/>
    <lineage>
        <taxon>unclassified sequences</taxon>
        <taxon>metagenomes</taxon>
        <taxon>ecological metagenomes</taxon>
    </lineage>
</organism>
<comment type="caution">
    <text evidence="7">The sequence shown here is derived from an EMBL/GenBank/DDBJ whole genome shotgun (WGS) entry which is preliminary data.</text>
</comment>
<evidence type="ECO:0000256" key="5">
    <source>
        <dbReference type="ARBA" id="ARBA00023136"/>
    </source>
</evidence>
<evidence type="ECO:0008006" key="8">
    <source>
        <dbReference type="Google" id="ProtNLM"/>
    </source>
</evidence>
<keyword evidence="2" id="KW-0813">Transport</keyword>
<dbReference type="GO" id="GO:0015562">
    <property type="term" value="F:efflux transmembrane transporter activity"/>
    <property type="evidence" value="ECO:0007669"/>
    <property type="project" value="InterPro"/>
</dbReference>
<gene>
    <name evidence="7" type="ORF">LCGC14_2261250</name>
</gene>
<evidence type="ECO:0000256" key="6">
    <source>
        <dbReference type="ARBA" id="ARBA00023237"/>
    </source>
</evidence>
<accession>A0A0F9FUP4</accession>
<evidence type="ECO:0000256" key="1">
    <source>
        <dbReference type="ARBA" id="ARBA00004442"/>
    </source>
</evidence>
<reference evidence="7" key="1">
    <citation type="journal article" date="2015" name="Nature">
        <title>Complex archaea that bridge the gap between prokaryotes and eukaryotes.</title>
        <authorList>
            <person name="Spang A."/>
            <person name="Saw J.H."/>
            <person name="Jorgensen S.L."/>
            <person name="Zaremba-Niedzwiedzka K."/>
            <person name="Martijn J."/>
            <person name="Lind A.E."/>
            <person name="van Eijk R."/>
            <person name="Schleper C."/>
            <person name="Guy L."/>
            <person name="Ettema T.J."/>
        </authorList>
    </citation>
    <scope>NUCLEOTIDE SEQUENCE</scope>
</reference>
<dbReference type="GO" id="GO:1990281">
    <property type="term" value="C:efflux pump complex"/>
    <property type="evidence" value="ECO:0007669"/>
    <property type="project" value="TreeGrafter"/>
</dbReference>
<keyword evidence="3" id="KW-1134">Transmembrane beta strand</keyword>
<dbReference type="Gene3D" id="1.20.1600.10">
    <property type="entry name" value="Outer membrane efflux proteins (OEP)"/>
    <property type="match status" value="1"/>
</dbReference>
<evidence type="ECO:0000256" key="3">
    <source>
        <dbReference type="ARBA" id="ARBA00022452"/>
    </source>
</evidence>
<evidence type="ECO:0000313" key="7">
    <source>
        <dbReference type="EMBL" id="KKL54852.1"/>
    </source>
</evidence>
<keyword evidence="6" id="KW-0998">Cell outer membrane</keyword>
<proteinExistence type="predicted"/>
<dbReference type="AlphaFoldDB" id="A0A0F9FUP4"/>